<keyword evidence="4 8" id="KW-0812">Transmembrane</keyword>
<dbReference type="SUPFAM" id="SSF103473">
    <property type="entry name" value="MFS general substrate transporter"/>
    <property type="match status" value="1"/>
</dbReference>
<feature type="transmembrane region" description="Helical" evidence="9">
    <location>
        <begin position="58"/>
        <end position="78"/>
    </location>
</feature>
<dbReference type="InterPro" id="IPR020846">
    <property type="entry name" value="MFS_dom"/>
</dbReference>
<evidence type="ECO:0000256" key="5">
    <source>
        <dbReference type="ARBA" id="ARBA00022856"/>
    </source>
</evidence>
<dbReference type="Proteomes" id="UP000759103">
    <property type="component" value="Unassembled WGS sequence"/>
</dbReference>
<evidence type="ECO:0000259" key="10">
    <source>
        <dbReference type="PROSITE" id="PS50850"/>
    </source>
</evidence>
<reference evidence="11 12" key="1">
    <citation type="submission" date="2021-07" db="EMBL/GenBank/DDBJ databases">
        <title>Sphingomonas sp.</title>
        <authorList>
            <person name="Feng G."/>
            <person name="Li J."/>
            <person name="Pan M."/>
        </authorList>
    </citation>
    <scope>NUCLEOTIDE SEQUENCE [LARGE SCALE GENOMIC DNA]</scope>
    <source>
        <strain evidence="11 12">RRHST34</strain>
    </source>
</reference>
<evidence type="ECO:0000313" key="11">
    <source>
        <dbReference type="EMBL" id="MBW6530254.1"/>
    </source>
</evidence>
<evidence type="ECO:0000256" key="9">
    <source>
        <dbReference type="SAM" id="Phobius"/>
    </source>
</evidence>
<organism evidence="11 12">
    <name type="scientific">Sphingomonas citri</name>
    <dbReference type="NCBI Taxonomy" id="2862499"/>
    <lineage>
        <taxon>Bacteria</taxon>
        <taxon>Pseudomonadati</taxon>
        <taxon>Pseudomonadota</taxon>
        <taxon>Alphaproteobacteria</taxon>
        <taxon>Sphingomonadales</taxon>
        <taxon>Sphingomonadaceae</taxon>
        <taxon>Sphingomonas</taxon>
    </lineage>
</organism>
<feature type="transmembrane region" description="Helical" evidence="9">
    <location>
        <begin position="394"/>
        <end position="420"/>
    </location>
</feature>
<dbReference type="InterPro" id="IPR000109">
    <property type="entry name" value="POT_fam"/>
</dbReference>
<keyword evidence="5" id="KW-0571">Peptide transport</keyword>
<dbReference type="InterPro" id="IPR005279">
    <property type="entry name" value="Dipep/tripep_permease"/>
</dbReference>
<dbReference type="PANTHER" id="PTHR23517:SF15">
    <property type="entry name" value="PROTON-DEPENDENT OLIGOPEPTIDE FAMILY TRANSPORT PROTEIN"/>
    <property type="match status" value="1"/>
</dbReference>
<feature type="transmembrane region" description="Helical" evidence="9">
    <location>
        <begin position="219"/>
        <end position="237"/>
    </location>
</feature>
<feature type="transmembrane region" description="Helical" evidence="9">
    <location>
        <begin position="264"/>
        <end position="282"/>
    </location>
</feature>
<keyword evidence="12" id="KW-1185">Reference proteome</keyword>
<dbReference type="PROSITE" id="PS01022">
    <property type="entry name" value="PTR2_1"/>
    <property type="match status" value="1"/>
</dbReference>
<dbReference type="EMBL" id="JAHXZN010000001">
    <property type="protein sequence ID" value="MBW6530254.1"/>
    <property type="molecule type" value="Genomic_DNA"/>
</dbReference>
<evidence type="ECO:0000256" key="3">
    <source>
        <dbReference type="ARBA" id="ARBA00022475"/>
    </source>
</evidence>
<evidence type="ECO:0000256" key="2">
    <source>
        <dbReference type="ARBA" id="ARBA00022448"/>
    </source>
</evidence>
<feature type="transmembrane region" description="Helical" evidence="9">
    <location>
        <begin position="108"/>
        <end position="126"/>
    </location>
</feature>
<comment type="subcellular location">
    <subcellularLocation>
        <location evidence="1">Cell membrane</location>
        <topology evidence="1">Multi-pass membrane protein</topology>
    </subcellularLocation>
    <subcellularLocation>
        <location evidence="8">Membrane</location>
        <topology evidence="8">Multi-pass membrane protein</topology>
    </subcellularLocation>
</comment>
<keyword evidence="3" id="KW-1003">Cell membrane</keyword>
<gene>
    <name evidence="11" type="ORF">KZ820_05850</name>
</gene>
<dbReference type="RefSeq" id="WP_219747635.1">
    <property type="nucleotide sequence ID" value="NZ_JAHXZN010000001.1"/>
</dbReference>
<dbReference type="PROSITE" id="PS01023">
    <property type="entry name" value="PTR2_2"/>
    <property type="match status" value="1"/>
</dbReference>
<keyword evidence="5" id="KW-0653">Protein transport</keyword>
<keyword evidence="2 8" id="KW-0813">Transport</keyword>
<dbReference type="CDD" id="cd17346">
    <property type="entry name" value="MFS_DtpA_like"/>
    <property type="match status" value="1"/>
</dbReference>
<evidence type="ECO:0000256" key="8">
    <source>
        <dbReference type="RuleBase" id="RU003755"/>
    </source>
</evidence>
<dbReference type="Gene3D" id="1.20.1250.20">
    <property type="entry name" value="MFS general substrate transporter like domains"/>
    <property type="match status" value="2"/>
</dbReference>
<feature type="transmembrane region" description="Helical" evidence="9">
    <location>
        <begin position="302"/>
        <end position="320"/>
    </location>
</feature>
<dbReference type="PROSITE" id="PS50850">
    <property type="entry name" value="MFS"/>
    <property type="match status" value="1"/>
</dbReference>
<accession>A0ABS7BLE9</accession>
<dbReference type="NCBIfam" id="TIGR00924">
    <property type="entry name" value="yjdL_sub1_fam"/>
    <property type="match status" value="1"/>
</dbReference>
<evidence type="ECO:0000256" key="1">
    <source>
        <dbReference type="ARBA" id="ARBA00004651"/>
    </source>
</evidence>
<sequence length="426" mass="45335">MGRVSAAPPAPTWFGQPRGLTVLFLTNMWEQFSYYGMRALLVYYMTKQLMMGQAQASLIYGAYTACAYFTPILGGVIADRLLGKRRAIVLGGSIMALGHFMMAFEPLFYVALVTIALGNGLFLPSLPSQIDDLYTPGDPRVGWAYNVYYVGVNIGGFLAPLLCGTLGELYGWHYGFGAAGVGMVAGLGIYLWGQRYLPASARAAPARHAAPRGRFTREAALLLVAVALCVTVFRAAYEQVGNTVALWADSGVDRRAGDAIVPMTWFQSLNPLFVMAMTPPLLARWRRRAERGGAERPVRRMAVGALIVAGAYLLLAALAARGGASHWLWLALFFALLTVGELHILPTGLGLFARLAPAGMGATTVAAWYLATFAGSLAAGLVGTAWTALGHGAFFLLLAGLAALAAALLAAIDPASIAVIRVGERR</sequence>
<evidence type="ECO:0000256" key="6">
    <source>
        <dbReference type="ARBA" id="ARBA00022989"/>
    </source>
</evidence>
<dbReference type="InterPro" id="IPR036259">
    <property type="entry name" value="MFS_trans_sf"/>
</dbReference>
<feature type="domain" description="Major facilitator superfamily (MFS) profile" evidence="10">
    <location>
        <begin position="19"/>
        <end position="417"/>
    </location>
</feature>
<dbReference type="InterPro" id="IPR018456">
    <property type="entry name" value="PTR2_symporter_CS"/>
</dbReference>
<feature type="transmembrane region" description="Helical" evidence="9">
    <location>
        <begin position="147"/>
        <end position="167"/>
    </location>
</feature>
<dbReference type="Pfam" id="PF00854">
    <property type="entry name" value="PTR2"/>
    <property type="match status" value="2"/>
</dbReference>
<keyword evidence="6 9" id="KW-1133">Transmembrane helix</keyword>
<evidence type="ECO:0000256" key="4">
    <source>
        <dbReference type="ARBA" id="ARBA00022692"/>
    </source>
</evidence>
<comment type="caution">
    <text evidence="11">The sequence shown here is derived from an EMBL/GenBank/DDBJ whole genome shotgun (WGS) entry which is preliminary data.</text>
</comment>
<dbReference type="InterPro" id="IPR050171">
    <property type="entry name" value="MFS_Transporters"/>
</dbReference>
<evidence type="ECO:0000313" key="12">
    <source>
        <dbReference type="Proteomes" id="UP000759103"/>
    </source>
</evidence>
<comment type="similarity">
    <text evidence="8">Belongs to the major facilitator superfamily. Proton-dependent oligopeptide transporter (POT/PTR) (TC 2.A.17) family.</text>
</comment>
<protein>
    <submittedName>
        <fullName evidence="11">Peptide MFS transporter</fullName>
    </submittedName>
</protein>
<name>A0ABS7BLE9_9SPHN</name>
<keyword evidence="7 9" id="KW-0472">Membrane</keyword>
<proteinExistence type="inferred from homology"/>
<dbReference type="PANTHER" id="PTHR23517">
    <property type="entry name" value="RESISTANCE PROTEIN MDTM, PUTATIVE-RELATED-RELATED"/>
    <property type="match status" value="1"/>
</dbReference>
<feature type="transmembrane region" description="Helical" evidence="9">
    <location>
        <begin position="173"/>
        <end position="192"/>
    </location>
</feature>
<feature type="transmembrane region" description="Helical" evidence="9">
    <location>
        <begin position="326"/>
        <end position="353"/>
    </location>
</feature>
<evidence type="ECO:0000256" key="7">
    <source>
        <dbReference type="ARBA" id="ARBA00023136"/>
    </source>
</evidence>
<feature type="transmembrane region" description="Helical" evidence="9">
    <location>
        <begin position="365"/>
        <end position="388"/>
    </location>
</feature>